<feature type="domain" description="Cation efflux protein transmembrane" evidence="5">
    <location>
        <begin position="18"/>
        <end position="209"/>
    </location>
</feature>
<protein>
    <submittedName>
        <fullName evidence="6">Cation transporter</fullName>
    </submittedName>
</protein>
<reference evidence="6" key="1">
    <citation type="submission" date="2020-04" db="EMBL/GenBank/DDBJ databases">
        <title>Deep metagenomics examines the oral microbiome during advanced dental caries in children, revealing novel taxa and co-occurrences with host molecules.</title>
        <authorList>
            <person name="Baker J.L."/>
            <person name="Morton J.T."/>
            <person name="Dinis M."/>
            <person name="Alvarez R."/>
            <person name="Tran N.C."/>
            <person name="Knight R."/>
            <person name="Edlund A."/>
        </authorList>
    </citation>
    <scope>NUCLEOTIDE SEQUENCE</scope>
    <source>
        <strain evidence="6">JCVI_32_bin.50</strain>
    </source>
</reference>
<evidence type="ECO:0000313" key="7">
    <source>
        <dbReference type="Proteomes" id="UP000787419"/>
    </source>
</evidence>
<comment type="caution">
    <text evidence="6">The sequence shown here is derived from an EMBL/GenBank/DDBJ whole genome shotgun (WGS) entry which is preliminary data.</text>
</comment>
<dbReference type="AlphaFoldDB" id="A0A9D6AAG5"/>
<proteinExistence type="predicted"/>
<name>A0A9D6AAG5_9BACT</name>
<keyword evidence="4" id="KW-0472">Membrane</keyword>
<evidence type="ECO:0000256" key="2">
    <source>
        <dbReference type="ARBA" id="ARBA00022692"/>
    </source>
</evidence>
<dbReference type="GO" id="GO:0005385">
    <property type="term" value="F:zinc ion transmembrane transporter activity"/>
    <property type="evidence" value="ECO:0007669"/>
    <property type="project" value="TreeGrafter"/>
</dbReference>
<dbReference type="SUPFAM" id="SSF161111">
    <property type="entry name" value="Cation efflux protein transmembrane domain-like"/>
    <property type="match status" value="1"/>
</dbReference>
<evidence type="ECO:0000256" key="3">
    <source>
        <dbReference type="ARBA" id="ARBA00022989"/>
    </source>
</evidence>
<dbReference type="RefSeq" id="WP_004365574.1">
    <property type="nucleotide sequence ID" value="NZ_CAJPQZ010000064.1"/>
</dbReference>
<evidence type="ECO:0000256" key="1">
    <source>
        <dbReference type="ARBA" id="ARBA00004141"/>
    </source>
</evidence>
<keyword evidence="2" id="KW-0812">Transmembrane</keyword>
<dbReference type="GeneID" id="67366263"/>
<organism evidence="6 7">
    <name type="scientific">Prevotella nigrescens</name>
    <dbReference type="NCBI Taxonomy" id="28133"/>
    <lineage>
        <taxon>Bacteria</taxon>
        <taxon>Pseudomonadati</taxon>
        <taxon>Bacteroidota</taxon>
        <taxon>Bacteroidia</taxon>
        <taxon>Bacteroidales</taxon>
        <taxon>Prevotellaceae</taxon>
        <taxon>Prevotella</taxon>
    </lineage>
</organism>
<dbReference type="NCBIfam" id="TIGR01297">
    <property type="entry name" value="CDF"/>
    <property type="match status" value="1"/>
</dbReference>
<dbReference type="InterPro" id="IPR050681">
    <property type="entry name" value="CDF/SLC30A"/>
</dbReference>
<gene>
    <name evidence="6" type="ORF">HXN55_02900</name>
</gene>
<dbReference type="Pfam" id="PF01545">
    <property type="entry name" value="Cation_efflux"/>
    <property type="match status" value="1"/>
</dbReference>
<dbReference type="PANTHER" id="PTHR11562">
    <property type="entry name" value="CATION EFFLUX PROTEIN/ ZINC TRANSPORTER"/>
    <property type="match status" value="1"/>
</dbReference>
<evidence type="ECO:0000259" key="5">
    <source>
        <dbReference type="Pfam" id="PF01545"/>
    </source>
</evidence>
<evidence type="ECO:0000256" key="4">
    <source>
        <dbReference type="ARBA" id="ARBA00023136"/>
    </source>
</evidence>
<dbReference type="InterPro" id="IPR002524">
    <property type="entry name" value="Cation_efflux"/>
</dbReference>
<dbReference type="Proteomes" id="UP000787419">
    <property type="component" value="Unassembled WGS sequence"/>
</dbReference>
<dbReference type="PANTHER" id="PTHR11562:SF40">
    <property type="entry name" value="CATION EFFLUX SYSTEM PROTEIN"/>
    <property type="match status" value="1"/>
</dbReference>
<sequence>METEYIETTKQEKRVRFVVLFTLFIVAIEVAVGVVSRSMALLGDAIHLMSHELILGLNWTAYILVRRLQNRQSERYDTNKILNLSAFTSGIFLLATAVFIVIEAFERLNGHTEHIINHNFAIIAAVIGLLANIVCARVMHDKNGMTDYNSHAVYLHLLSDILSKAGIVVGIVCAMLWDILWIDAAVAIISALIAAHWAKNLLWETGRILTRKENQE</sequence>
<comment type="subcellular location">
    <subcellularLocation>
        <location evidence="1">Membrane</location>
        <topology evidence="1">Multi-pass membrane protein</topology>
    </subcellularLocation>
</comment>
<evidence type="ECO:0000313" key="6">
    <source>
        <dbReference type="EMBL" id="MBF1446327.1"/>
    </source>
</evidence>
<dbReference type="EMBL" id="JABZTM010000020">
    <property type="protein sequence ID" value="MBF1446327.1"/>
    <property type="molecule type" value="Genomic_DNA"/>
</dbReference>
<dbReference type="InterPro" id="IPR027469">
    <property type="entry name" value="Cation_efflux_TMD_sf"/>
</dbReference>
<dbReference type="GO" id="GO:0005886">
    <property type="term" value="C:plasma membrane"/>
    <property type="evidence" value="ECO:0007669"/>
    <property type="project" value="TreeGrafter"/>
</dbReference>
<dbReference type="InterPro" id="IPR058533">
    <property type="entry name" value="Cation_efflux_TM"/>
</dbReference>
<keyword evidence="3" id="KW-1133">Transmembrane helix</keyword>
<accession>A0A9D6AAG5</accession>
<dbReference type="Gene3D" id="1.20.1510.10">
    <property type="entry name" value="Cation efflux protein transmembrane domain"/>
    <property type="match status" value="1"/>
</dbReference>